<feature type="transmembrane region" description="Helical" evidence="18">
    <location>
        <begin position="233"/>
        <end position="253"/>
    </location>
</feature>
<evidence type="ECO:0000256" key="6">
    <source>
        <dbReference type="ARBA" id="ARBA00012487"/>
    </source>
</evidence>
<evidence type="ECO:0000256" key="9">
    <source>
        <dbReference type="ARBA" id="ARBA00022692"/>
    </source>
</evidence>
<gene>
    <name evidence="19" type="ORF">DYB28_005008</name>
</gene>
<comment type="pathway">
    <text evidence="4">Lipid metabolism.</text>
</comment>
<dbReference type="Proteomes" id="UP000275652">
    <property type="component" value="Unassembled WGS sequence"/>
</dbReference>
<evidence type="ECO:0000256" key="16">
    <source>
        <dbReference type="RuleBase" id="RU003938"/>
    </source>
</evidence>
<dbReference type="Pfam" id="PF01148">
    <property type="entry name" value="CTP_transf_1"/>
    <property type="match status" value="1"/>
</dbReference>
<organism evidence="19 20">
    <name type="scientific">Aphanomyces astaci</name>
    <name type="common">Crayfish plague agent</name>
    <dbReference type="NCBI Taxonomy" id="112090"/>
    <lineage>
        <taxon>Eukaryota</taxon>
        <taxon>Sar</taxon>
        <taxon>Stramenopiles</taxon>
        <taxon>Oomycota</taxon>
        <taxon>Saprolegniomycetes</taxon>
        <taxon>Saprolegniales</taxon>
        <taxon>Verrucalvaceae</taxon>
        <taxon>Aphanomyces</taxon>
    </lineage>
</organism>
<evidence type="ECO:0000256" key="5">
    <source>
        <dbReference type="ARBA" id="ARBA00010185"/>
    </source>
</evidence>
<feature type="non-terminal residue" evidence="19">
    <location>
        <position position="1"/>
    </location>
</feature>
<dbReference type="GO" id="GO:0004605">
    <property type="term" value="F:phosphatidate cytidylyltransferase activity"/>
    <property type="evidence" value="ECO:0007669"/>
    <property type="project" value="UniProtKB-EC"/>
</dbReference>
<evidence type="ECO:0000256" key="18">
    <source>
        <dbReference type="SAM" id="Phobius"/>
    </source>
</evidence>
<dbReference type="PANTHER" id="PTHR13773">
    <property type="entry name" value="PHOSPHATIDATE CYTIDYLYLTRANSFERASE"/>
    <property type="match status" value="1"/>
</dbReference>
<evidence type="ECO:0000256" key="17">
    <source>
        <dbReference type="SAM" id="MobiDB-lite"/>
    </source>
</evidence>
<dbReference type="AlphaFoldDB" id="A0A9X8DNM4"/>
<dbReference type="EMBL" id="QUTI01038247">
    <property type="protein sequence ID" value="RLO00907.1"/>
    <property type="molecule type" value="Genomic_DNA"/>
</dbReference>
<feature type="region of interest" description="Disordered" evidence="17">
    <location>
        <begin position="1"/>
        <end position="73"/>
    </location>
</feature>
<evidence type="ECO:0000256" key="12">
    <source>
        <dbReference type="ARBA" id="ARBA00023098"/>
    </source>
</evidence>
<comment type="catalytic activity">
    <reaction evidence="1 16">
        <text>a 1,2-diacyl-sn-glycero-3-phosphate + CTP + H(+) = a CDP-1,2-diacyl-sn-glycerol + diphosphate</text>
        <dbReference type="Rhea" id="RHEA:16229"/>
        <dbReference type="ChEBI" id="CHEBI:15378"/>
        <dbReference type="ChEBI" id="CHEBI:33019"/>
        <dbReference type="ChEBI" id="CHEBI:37563"/>
        <dbReference type="ChEBI" id="CHEBI:58332"/>
        <dbReference type="ChEBI" id="CHEBI:58608"/>
        <dbReference type="EC" id="2.7.7.41"/>
    </reaction>
</comment>
<name>A0A9X8DNM4_APHAT</name>
<comment type="similarity">
    <text evidence="5 16">Belongs to the CDS family.</text>
</comment>
<comment type="pathway">
    <text evidence="3 16">Phospholipid metabolism; CDP-diacylglycerol biosynthesis; CDP-diacylglycerol from sn-glycerol 3-phosphate: step 3/3.</text>
</comment>
<evidence type="ECO:0000256" key="4">
    <source>
        <dbReference type="ARBA" id="ARBA00005189"/>
    </source>
</evidence>
<evidence type="ECO:0000256" key="10">
    <source>
        <dbReference type="ARBA" id="ARBA00022695"/>
    </source>
</evidence>
<comment type="subcellular location">
    <subcellularLocation>
        <location evidence="2">Membrane</location>
        <topology evidence="2">Multi-pass membrane protein</topology>
    </subcellularLocation>
</comment>
<dbReference type="PIRSF" id="PIRSF018269">
    <property type="entry name" value="PC_trans_euk"/>
    <property type="match status" value="1"/>
</dbReference>
<dbReference type="InterPro" id="IPR016720">
    <property type="entry name" value="PC_Trfase_euk"/>
</dbReference>
<feature type="transmembrane region" description="Helical" evidence="18">
    <location>
        <begin position="126"/>
        <end position="146"/>
    </location>
</feature>
<evidence type="ECO:0000256" key="2">
    <source>
        <dbReference type="ARBA" id="ARBA00004141"/>
    </source>
</evidence>
<dbReference type="GO" id="GO:0008654">
    <property type="term" value="P:phospholipid biosynthetic process"/>
    <property type="evidence" value="ECO:0007669"/>
    <property type="project" value="UniProtKB-KW"/>
</dbReference>
<feature type="transmembrane region" description="Helical" evidence="18">
    <location>
        <begin position="103"/>
        <end position="120"/>
    </location>
</feature>
<proteinExistence type="inferred from homology"/>
<feature type="transmembrane region" description="Helical" evidence="18">
    <location>
        <begin position="203"/>
        <end position="221"/>
    </location>
</feature>
<dbReference type="GO" id="GO:0005789">
    <property type="term" value="C:endoplasmic reticulum membrane"/>
    <property type="evidence" value="ECO:0007669"/>
    <property type="project" value="TreeGrafter"/>
</dbReference>
<evidence type="ECO:0000313" key="19">
    <source>
        <dbReference type="EMBL" id="RLO00907.1"/>
    </source>
</evidence>
<feature type="transmembrane region" description="Helical" evidence="18">
    <location>
        <begin position="300"/>
        <end position="320"/>
    </location>
</feature>
<keyword evidence="7" id="KW-0444">Lipid biosynthesis</keyword>
<evidence type="ECO:0000256" key="1">
    <source>
        <dbReference type="ARBA" id="ARBA00001698"/>
    </source>
</evidence>
<evidence type="ECO:0000256" key="15">
    <source>
        <dbReference type="ARBA" id="ARBA00023264"/>
    </source>
</evidence>
<keyword evidence="15" id="KW-1208">Phospholipid metabolism</keyword>
<feature type="transmembrane region" description="Helical" evidence="18">
    <location>
        <begin position="259"/>
        <end position="279"/>
    </location>
</feature>
<keyword evidence="10 16" id="KW-0548">Nucleotidyltransferase</keyword>
<evidence type="ECO:0000313" key="20">
    <source>
        <dbReference type="Proteomes" id="UP000275652"/>
    </source>
</evidence>
<keyword evidence="9 16" id="KW-0812">Transmembrane</keyword>
<keyword evidence="13 18" id="KW-0472">Membrane</keyword>
<evidence type="ECO:0000256" key="11">
    <source>
        <dbReference type="ARBA" id="ARBA00022989"/>
    </source>
</evidence>
<feature type="transmembrane region" description="Helical" evidence="18">
    <location>
        <begin position="363"/>
        <end position="383"/>
    </location>
</feature>
<dbReference type="InterPro" id="IPR000374">
    <property type="entry name" value="PC_trans"/>
</dbReference>
<keyword evidence="8 16" id="KW-0808">Transferase</keyword>
<comment type="caution">
    <text evidence="19">The sequence shown here is derived from an EMBL/GenBank/DDBJ whole genome shotgun (WGS) entry which is preliminary data.</text>
</comment>
<protein>
    <recommendedName>
        <fullName evidence="6 16">Phosphatidate cytidylyltransferase</fullName>
        <ecNumber evidence="6 16">2.7.7.41</ecNumber>
    </recommendedName>
</protein>
<evidence type="ECO:0000256" key="14">
    <source>
        <dbReference type="ARBA" id="ARBA00023209"/>
    </source>
</evidence>
<sequence length="467" mass="53583">KYHSMASTTTGAARQRRRGVKEPDDEGTVSEPEYNELRRRYDAASKTPPAAAEDGSESESDTAPTDKPFREPRWNFNTKEKNVTLLVDEDKAKKWSSFKTRTLYTLLMVVGFLVIVFGFHQVGCCVLVFSLQATMYAELVSLMFKQQVENEMPKFRRLYYYWFFVCVFFVYGRALMPHFEVHEFDTLFGLYFLEKGFVNKHHTAISFALYVGGFVSFVFSLRKRKHYKYQFSQYAYCHVALLIIVAQSTFMISNMFAGLFWFLLPCSLIIVNDVFAYICGFFFGRTPLIPKLSPKKTWEGFLGALVVTILWSFGFSRFMLQFEMMMCPQVGFHLGDFKGCTPTDIYTPQVIAHFPFTVAPIQFHMVCFAVFASIVAPFGGFFASGFKRAFKIKDFGSSIPGHGGVVDRMDCQVIMGMFTYVYYTNFIQRPDRISSALRMLERLTTDEQLVVFQSLQNVLTEAGILTG</sequence>
<keyword evidence="12" id="KW-0443">Lipid metabolism</keyword>
<accession>A0A9X8DNM4</accession>
<evidence type="ECO:0000256" key="8">
    <source>
        <dbReference type="ARBA" id="ARBA00022679"/>
    </source>
</evidence>
<evidence type="ECO:0000256" key="7">
    <source>
        <dbReference type="ARBA" id="ARBA00022516"/>
    </source>
</evidence>
<reference evidence="19 20" key="1">
    <citation type="journal article" date="2018" name="J. Invertebr. Pathol.">
        <title>New genotyping method for the causative agent of crayfish plague (Aphanomyces astaci) based on whole genome data.</title>
        <authorList>
            <person name="Minardi D."/>
            <person name="Studholme D.J."/>
            <person name="van der Giezen M."/>
            <person name="Pretto T."/>
            <person name="Oidtmann B."/>
        </authorList>
    </citation>
    <scope>NUCLEOTIDE SEQUENCE [LARGE SCALE GENOMIC DNA]</scope>
    <source>
        <strain evidence="19 20">KB13</strain>
    </source>
</reference>
<evidence type="ECO:0000256" key="3">
    <source>
        <dbReference type="ARBA" id="ARBA00005119"/>
    </source>
</evidence>
<dbReference type="PANTHER" id="PTHR13773:SF8">
    <property type="entry name" value="PHOSPHATIDATE CYTIDYLYLTRANSFERASE, PHOTORECEPTOR-SPECIFIC"/>
    <property type="match status" value="1"/>
</dbReference>
<evidence type="ECO:0000256" key="13">
    <source>
        <dbReference type="ARBA" id="ARBA00023136"/>
    </source>
</evidence>
<keyword evidence="14" id="KW-0594">Phospholipid biosynthesis</keyword>
<keyword evidence="11 18" id="KW-1133">Transmembrane helix</keyword>
<dbReference type="PROSITE" id="PS01315">
    <property type="entry name" value="CDS"/>
    <property type="match status" value="1"/>
</dbReference>
<feature type="transmembrane region" description="Helical" evidence="18">
    <location>
        <begin position="158"/>
        <end position="176"/>
    </location>
</feature>
<dbReference type="EC" id="2.7.7.41" evidence="6 16"/>